<evidence type="ECO:0000313" key="11">
    <source>
        <dbReference type="EMBL" id="MDY0873855.1"/>
    </source>
</evidence>
<evidence type="ECO:0000256" key="2">
    <source>
        <dbReference type="ARBA" id="ARBA00009347"/>
    </source>
</evidence>
<dbReference type="Pfam" id="PF00441">
    <property type="entry name" value="Acyl-CoA_dh_1"/>
    <property type="match status" value="1"/>
</dbReference>
<dbReference type="InterPro" id="IPR006091">
    <property type="entry name" value="Acyl-CoA_Oxase/DH_mid-dom"/>
</dbReference>
<dbReference type="InterPro" id="IPR037069">
    <property type="entry name" value="AcylCoA_DH/ox_N_sf"/>
</dbReference>
<protein>
    <submittedName>
        <fullName evidence="11">Acyl-CoA dehydrogenase</fullName>
    </submittedName>
</protein>
<evidence type="ECO:0000256" key="5">
    <source>
        <dbReference type="ARBA" id="ARBA00023002"/>
    </source>
</evidence>
<dbReference type="Gene3D" id="2.40.110.10">
    <property type="entry name" value="Butyryl-CoA Dehydrogenase, subunit A, domain 2"/>
    <property type="match status" value="1"/>
</dbReference>
<dbReference type="InterPro" id="IPR036250">
    <property type="entry name" value="AcylCo_DH-like_C"/>
</dbReference>
<dbReference type="Pfam" id="PF02770">
    <property type="entry name" value="Acyl-CoA_dh_M"/>
    <property type="match status" value="1"/>
</dbReference>
<dbReference type="SUPFAM" id="SSF47203">
    <property type="entry name" value="Acyl-CoA dehydrogenase C-terminal domain-like"/>
    <property type="match status" value="1"/>
</dbReference>
<comment type="similarity">
    <text evidence="2 6">Belongs to the acyl-CoA dehydrogenase family.</text>
</comment>
<keyword evidence="12" id="KW-1185">Reference proteome</keyword>
<evidence type="ECO:0000259" key="10">
    <source>
        <dbReference type="Pfam" id="PF12806"/>
    </source>
</evidence>
<feature type="domain" description="Acyl-CoA oxidase/dehydrogenase middle" evidence="8">
    <location>
        <begin position="161"/>
        <end position="266"/>
    </location>
</feature>
<reference evidence="11 12" key="1">
    <citation type="journal article" date="2013" name="Antonie Van Leeuwenhoek">
        <title>Dongia rigui sp. nov., isolated from freshwater of a large wetland in Korea.</title>
        <authorList>
            <person name="Baik K.S."/>
            <person name="Hwang Y.M."/>
            <person name="Choi J.S."/>
            <person name="Kwon J."/>
            <person name="Seong C.N."/>
        </authorList>
    </citation>
    <scope>NUCLEOTIDE SEQUENCE [LARGE SCALE GENOMIC DNA]</scope>
    <source>
        <strain evidence="11 12">04SU4-P</strain>
    </source>
</reference>
<dbReference type="Pfam" id="PF02771">
    <property type="entry name" value="Acyl-CoA_dh_N"/>
    <property type="match status" value="1"/>
</dbReference>
<evidence type="ECO:0000256" key="4">
    <source>
        <dbReference type="ARBA" id="ARBA00022827"/>
    </source>
</evidence>
<sequence>MSAYEAPLKEILFTLEEIAGLPEIATLPGYEEAAPETVAAIFEAAGVFAGEILAPINKNGDKGCVFKDGQVTTPAGYRDAYQRFVADGWNAVGFDPAYGGQGMPWAIVTALQEIWNGGSVAFAACPMLTQAAVEALYHHGTEAQKQKYLPKLVSGEWTGTMNLTEPQAGTDLGAIRTRAEDDGKGGYLLKGQKIFITHGEHDFVPNIIHMVLARHPGGPAGHKGLSLYVAPKFLVNDDGTLGARNDVTCVSIEHKLGLHGSPTCVMAYGEKGGAQAELVGEALQGLPHMFTMMNNARLTVGVQGIGIAERATQHAAAYARARVQSAVVGAPAGSSLPILYHADVRRNLATMRALTQGSRALALFTAGALDRAKNHPDKQIAAQNQALVDLMIPIVKAWSTDNGIRTSSLGVQVHGGAGFIEETGAAQHYRDARIFAIYEGTNGIQAIDLVGRKIQRDDGRTMRGLIDHMTVDLAGFGVQGDDLPALHDRLMPAVQRLGSGTDYILMAGKKDPNLGLAVAQPYLNLCGTIIAGWLLAKEALAAAKRLAAGDGDAAFLKGRIAMARFYADNILAESAGHLAQIHGGAESLLRIDPESL</sequence>
<dbReference type="InterPro" id="IPR025878">
    <property type="entry name" value="Acyl-CoA_dh-like_C_dom"/>
</dbReference>
<evidence type="ECO:0000259" key="7">
    <source>
        <dbReference type="Pfam" id="PF00441"/>
    </source>
</evidence>
<evidence type="ECO:0000313" key="12">
    <source>
        <dbReference type="Proteomes" id="UP001271769"/>
    </source>
</evidence>
<dbReference type="Pfam" id="PF12806">
    <property type="entry name" value="Acyl-CoA_dh_C"/>
    <property type="match status" value="1"/>
</dbReference>
<dbReference type="InterPro" id="IPR009100">
    <property type="entry name" value="AcylCoA_DH/oxidase_NM_dom_sf"/>
</dbReference>
<dbReference type="Proteomes" id="UP001271769">
    <property type="component" value="Unassembled WGS sequence"/>
</dbReference>
<accession>A0ABU5E2Q0</accession>
<dbReference type="PANTHER" id="PTHR42803">
    <property type="entry name" value="ACYL-COA DEHYDROGENASE"/>
    <property type="match status" value="1"/>
</dbReference>
<dbReference type="EMBL" id="JAXCLX010000003">
    <property type="protein sequence ID" value="MDY0873855.1"/>
    <property type="molecule type" value="Genomic_DNA"/>
</dbReference>
<keyword evidence="4 6" id="KW-0274">FAD</keyword>
<proteinExistence type="inferred from homology"/>
<keyword evidence="3 6" id="KW-0285">Flavoprotein</keyword>
<evidence type="ECO:0000256" key="1">
    <source>
        <dbReference type="ARBA" id="ARBA00001974"/>
    </source>
</evidence>
<dbReference type="InterPro" id="IPR046373">
    <property type="entry name" value="Acyl-CoA_Oxase/DH_mid-dom_sf"/>
</dbReference>
<name>A0ABU5E2Q0_9PROT</name>
<evidence type="ECO:0000259" key="9">
    <source>
        <dbReference type="Pfam" id="PF02771"/>
    </source>
</evidence>
<evidence type="ECO:0000259" key="8">
    <source>
        <dbReference type="Pfam" id="PF02770"/>
    </source>
</evidence>
<dbReference type="InterPro" id="IPR009075">
    <property type="entry name" value="AcylCo_DH/oxidase_C"/>
</dbReference>
<organism evidence="11 12">
    <name type="scientific">Dongia rigui</name>
    <dbReference type="NCBI Taxonomy" id="940149"/>
    <lineage>
        <taxon>Bacteria</taxon>
        <taxon>Pseudomonadati</taxon>
        <taxon>Pseudomonadota</taxon>
        <taxon>Alphaproteobacteria</taxon>
        <taxon>Rhodospirillales</taxon>
        <taxon>Dongiaceae</taxon>
        <taxon>Dongia</taxon>
    </lineage>
</organism>
<dbReference type="PANTHER" id="PTHR42803:SF1">
    <property type="entry name" value="BROAD-SPECIFICITY LINEAR ACYL-COA DEHYDROGENASE FADE5"/>
    <property type="match status" value="1"/>
</dbReference>
<comment type="caution">
    <text evidence="11">The sequence shown here is derived from an EMBL/GenBank/DDBJ whole genome shotgun (WGS) entry which is preliminary data.</text>
</comment>
<dbReference type="SUPFAM" id="SSF56645">
    <property type="entry name" value="Acyl-CoA dehydrogenase NM domain-like"/>
    <property type="match status" value="1"/>
</dbReference>
<dbReference type="InterPro" id="IPR052166">
    <property type="entry name" value="Diverse_Acyl-CoA_DH"/>
</dbReference>
<feature type="domain" description="Acyl-CoA dehydrogenase/oxidase C-terminal" evidence="7">
    <location>
        <begin position="284"/>
        <end position="447"/>
    </location>
</feature>
<comment type="cofactor">
    <cofactor evidence="1 6">
        <name>FAD</name>
        <dbReference type="ChEBI" id="CHEBI:57692"/>
    </cofactor>
</comment>
<keyword evidence="5 6" id="KW-0560">Oxidoreductase</keyword>
<gene>
    <name evidence="11" type="ORF">SMD31_18085</name>
</gene>
<evidence type="ECO:0000256" key="3">
    <source>
        <dbReference type="ARBA" id="ARBA00022630"/>
    </source>
</evidence>
<feature type="domain" description="Acyl-CoA dehydrogenase/oxidase N-terminal" evidence="9">
    <location>
        <begin position="78"/>
        <end position="156"/>
    </location>
</feature>
<dbReference type="InterPro" id="IPR013786">
    <property type="entry name" value="AcylCoA_DH/ox_N"/>
</dbReference>
<dbReference type="RefSeq" id="WP_320502326.1">
    <property type="nucleotide sequence ID" value="NZ_JAXCLX010000003.1"/>
</dbReference>
<feature type="domain" description="Acetyl-CoA dehydrogenase-like C-terminal" evidence="10">
    <location>
        <begin position="481"/>
        <end position="591"/>
    </location>
</feature>
<dbReference type="Gene3D" id="1.10.540.10">
    <property type="entry name" value="Acyl-CoA dehydrogenase/oxidase, N-terminal domain"/>
    <property type="match status" value="1"/>
</dbReference>
<evidence type="ECO:0000256" key="6">
    <source>
        <dbReference type="RuleBase" id="RU362125"/>
    </source>
</evidence>
<dbReference type="Gene3D" id="1.20.140.10">
    <property type="entry name" value="Butyryl-CoA Dehydrogenase, subunit A, domain 3"/>
    <property type="match status" value="1"/>
</dbReference>